<accession>G9HRC3</accession>
<evidence type="ECO:0000313" key="1">
    <source>
        <dbReference type="EMBL" id="AEV66635.1"/>
    </source>
</evidence>
<protein>
    <submittedName>
        <fullName evidence="1">Uncharacterized protein</fullName>
    </submittedName>
</protein>
<geneLocation type="mitochondrion" evidence="1"/>
<sequence length="145" mass="18064">MYFYNFLIFLILKSPLKFLQKYFSIFTYIKNKSIKIDPYNSNNHQVKKISGLRNVFYKFENDYIIFKIKNNVDENLKIIEKFLTIYNIEYIKINKNANNWSEIKIKIDSEYNDILKECIIYVEYNYLPDFYYWRKECFRKKNINW</sequence>
<organism evidence="1">
    <name type="scientific">Oxytricha trifallax</name>
    <dbReference type="NCBI Taxonomy" id="1172189"/>
    <lineage>
        <taxon>Eukaryota</taxon>
        <taxon>Sar</taxon>
        <taxon>Alveolata</taxon>
        <taxon>Ciliophora</taxon>
        <taxon>Intramacronucleata</taxon>
        <taxon>Spirotrichea</taxon>
        <taxon>Stichotrichia</taxon>
        <taxon>Sporadotrichida</taxon>
        <taxon>Oxytrichidae</taxon>
        <taxon>Oxytrichinae</taxon>
        <taxon>Oxytricha</taxon>
    </lineage>
</organism>
<dbReference type="EMBL" id="JN383843">
    <property type="protein sequence ID" value="AEV66635.1"/>
    <property type="molecule type" value="Genomic_DNA"/>
</dbReference>
<keyword evidence="1" id="KW-0496">Mitochondrion</keyword>
<proteinExistence type="predicted"/>
<name>G9HRC3_9SPIT</name>
<gene>
    <name evidence="1" type="primary">orf519</name>
</gene>
<reference evidence="1" key="1">
    <citation type="journal article" date="2012" name="Genome Biol. Evol.">
        <title>The Oxytricha trifallax Mitochondrial Genome.</title>
        <authorList>
            <person name="Swart E.C."/>
            <person name="Nowacki M."/>
            <person name="Shum J."/>
            <person name="Stiles H."/>
            <person name="Higgins B.P."/>
            <person name="Doak T.G."/>
            <person name="Schotanus K."/>
            <person name="Magrini V.J."/>
            <person name="Minx P."/>
            <person name="Mardis E.R."/>
            <person name="Landweber L.F."/>
        </authorList>
    </citation>
    <scope>NUCLEOTIDE SEQUENCE</scope>
</reference>
<dbReference type="AlphaFoldDB" id="G9HRC3"/>